<feature type="transmembrane region" description="Helical" evidence="1">
    <location>
        <begin position="42"/>
        <end position="65"/>
    </location>
</feature>
<dbReference type="EMBL" id="JAHUTI010013632">
    <property type="protein sequence ID" value="MED6237062.1"/>
    <property type="molecule type" value="Genomic_DNA"/>
</dbReference>
<accession>A0ABU7AFX4</accession>
<evidence type="ECO:0000313" key="3">
    <source>
        <dbReference type="Proteomes" id="UP001345963"/>
    </source>
</evidence>
<comment type="caution">
    <text evidence="2">The sequence shown here is derived from an EMBL/GenBank/DDBJ whole genome shotgun (WGS) entry which is preliminary data.</text>
</comment>
<protein>
    <submittedName>
        <fullName evidence="2">Uncharacterized protein</fullName>
    </submittedName>
</protein>
<keyword evidence="1" id="KW-0812">Transmembrane</keyword>
<organism evidence="2 3">
    <name type="scientific">Ataeniobius toweri</name>
    <dbReference type="NCBI Taxonomy" id="208326"/>
    <lineage>
        <taxon>Eukaryota</taxon>
        <taxon>Metazoa</taxon>
        <taxon>Chordata</taxon>
        <taxon>Craniata</taxon>
        <taxon>Vertebrata</taxon>
        <taxon>Euteleostomi</taxon>
        <taxon>Actinopterygii</taxon>
        <taxon>Neopterygii</taxon>
        <taxon>Teleostei</taxon>
        <taxon>Neoteleostei</taxon>
        <taxon>Acanthomorphata</taxon>
        <taxon>Ovalentaria</taxon>
        <taxon>Atherinomorphae</taxon>
        <taxon>Cyprinodontiformes</taxon>
        <taxon>Goodeidae</taxon>
        <taxon>Ataeniobius</taxon>
    </lineage>
</organism>
<sequence>MLSLPGLSHGQPCLGMFAAMPYCFHFQGMTESSSVRCSNLGIFYMFYNSVLLLMFLQPLCGVLGLHDAVCSGMFSDKPLRSSQNSCIYTETLNYIHVASI</sequence>
<keyword evidence="1" id="KW-0472">Membrane</keyword>
<name>A0ABU7AFX4_9TELE</name>
<keyword evidence="1" id="KW-1133">Transmembrane helix</keyword>
<proteinExistence type="predicted"/>
<gene>
    <name evidence="2" type="ORF">ATANTOWER_018321</name>
</gene>
<keyword evidence="3" id="KW-1185">Reference proteome</keyword>
<dbReference type="Proteomes" id="UP001345963">
    <property type="component" value="Unassembled WGS sequence"/>
</dbReference>
<reference evidence="2 3" key="1">
    <citation type="submission" date="2021-07" db="EMBL/GenBank/DDBJ databases">
        <authorList>
            <person name="Palmer J.M."/>
        </authorList>
    </citation>
    <scope>NUCLEOTIDE SEQUENCE [LARGE SCALE GENOMIC DNA]</scope>
    <source>
        <strain evidence="2 3">AT_MEX2019</strain>
        <tissue evidence="2">Muscle</tissue>
    </source>
</reference>
<evidence type="ECO:0000313" key="2">
    <source>
        <dbReference type="EMBL" id="MED6237062.1"/>
    </source>
</evidence>
<evidence type="ECO:0000256" key="1">
    <source>
        <dbReference type="SAM" id="Phobius"/>
    </source>
</evidence>